<organism evidence="1 2">
    <name type="scientific">Candidatus Woesebacteria bacterium GW2011_GWA2_40_7b</name>
    <dbReference type="NCBI Taxonomy" id="1618563"/>
    <lineage>
        <taxon>Bacteria</taxon>
        <taxon>Candidatus Woeseibacteriota</taxon>
    </lineage>
</organism>
<dbReference type="Gene3D" id="3.40.50.11190">
    <property type="match status" value="1"/>
</dbReference>
<reference evidence="1 2" key="1">
    <citation type="journal article" date="2015" name="Nature">
        <title>rRNA introns, odd ribosomes, and small enigmatic genomes across a large radiation of phyla.</title>
        <authorList>
            <person name="Brown C.T."/>
            <person name="Hug L.A."/>
            <person name="Thomas B.C."/>
            <person name="Sharon I."/>
            <person name="Castelle C.J."/>
            <person name="Singh A."/>
            <person name="Wilkins M.J."/>
            <person name="Williams K.H."/>
            <person name="Banfield J.F."/>
        </authorList>
    </citation>
    <scope>NUCLEOTIDE SEQUENCE [LARGE SCALE GENOMIC DNA]</scope>
</reference>
<comment type="caution">
    <text evidence="1">The sequence shown here is derived from an EMBL/GenBank/DDBJ whole genome shotgun (WGS) entry which is preliminary data.</text>
</comment>
<evidence type="ECO:0000313" key="1">
    <source>
        <dbReference type="EMBL" id="KKR70869.1"/>
    </source>
</evidence>
<protein>
    <recommendedName>
        <fullName evidence="3">Pseudaminic acid biosynthesis-associated protein PseG</fullName>
    </recommendedName>
</protein>
<evidence type="ECO:0008006" key="3">
    <source>
        <dbReference type="Google" id="ProtNLM"/>
    </source>
</evidence>
<accession>A0A0G0T1F3</accession>
<dbReference type="EMBL" id="LBZK01000015">
    <property type="protein sequence ID" value="KKR70869.1"/>
    <property type="molecule type" value="Genomic_DNA"/>
</dbReference>
<evidence type="ECO:0000313" key="2">
    <source>
        <dbReference type="Proteomes" id="UP000034562"/>
    </source>
</evidence>
<dbReference type="SUPFAM" id="SSF53756">
    <property type="entry name" value="UDP-Glycosyltransferase/glycogen phosphorylase"/>
    <property type="match status" value="1"/>
</dbReference>
<sequence>MKRAVDIVFIAHGSKSFGAGHLSRCSKISNYIKAKTKNEVSMLFLGHYDSWGEKAAKENRLQYINLVSENNTKELEKHLFKLNPKIIINDNWVLNPPEYYLMLKKYSNYLIVIDDSLHAQHFCDVLINVDPNKYIPKPKRKDLIFFQGLKYLVLPYQTDTFHYDITGDILIFLGGTDYREIAVELAKNLADLMKDKKITVIDTPQKGLPKNVTLVEPFTYPITSLLKFHNIIITSGGTAMLESIYFKKPTFAFAAQPWEKVNIKYFEERSLVKCIGSYEYYPKYLAENFMKFLSSPLDFAFNKNLIDGMGVVRIGAVVLDKLSRVSHKNS</sequence>
<name>A0A0G0T1F3_9BACT</name>
<gene>
    <name evidence="1" type="ORF">UU12_C0015G0005</name>
</gene>
<dbReference type="Proteomes" id="UP000034562">
    <property type="component" value="Unassembled WGS sequence"/>
</dbReference>
<dbReference type="AlphaFoldDB" id="A0A0G0T1F3"/>
<dbReference type="STRING" id="1618563.UU12_C0015G0005"/>
<dbReference type="Gene3D" id="3.40.50.2000">
    <property type="entry name" value="Glycogen Phosphorylase B"/>
    <property type="match status" value="1"/>
</dbReference>
<proteinExistence type="predicted"/>